<dbReference type="OrthoDB" id="3004490at2759"/>
<keyword evidence="1" id="KW-0812">Transmembrane</keyword>
<dbReference type="Proteomes" id="UP000184267">
    <property type="component" value="Unassembled WGS sequence"/>
</dbReference>
<organism evidence="2 3">
    <name type="scientific">Trametes pubescens</name>
    <name type="common">White-rot fungus</name>
    <dbReference type="NCBI Taxonomy" id="154538"/>
    <lineage>
        <taxon>Eukaryota</taxon>
        <taxon>Fungi</taxon>
        <taxon>Dikarya</taxon>
        <taxon>Basidiomycota</taxon>
        <taxon>Agaricomycotina</taxon>
        <taxon>Agaricomycetes</taxon>
        <taxon>Polyporales</taxon>
        <taxon>Polyporaceae</taxon>
        <taxon>Trametes</taxon>
    </lineage>
</organism>
<evidence type="ECO:0000313" key="2">
    <source>
        <dbReference type="EMBL" id="OJT05078.1"/>
    </source>
</evidence>
<dbReference type="EMBL" id="MNAD01001491">
    <property type="protein sequence ID" value="OJT05078.1"/>
    <property type="molecule type" value="Genomic_DNA"/>
</dbReference>
<evidence type="ECO:0000313" key="3">
    <source>
        <dbReference type="Proteomes" id="UP000184267"/>
    </source>
</evidence>
<protein>
    <submittedName>
        <fullName evidence="2">Uncharacterized protein</fullName>
    </submittedName>
</protein>
<dbReference type="AlphaFoldDB" id="A0A1M2VBW6"/>
<sequence>MNGLLCATNLSIFLEPAPPPTFTGAASVIFPPVPEGVTKPERFAFSARELVEEDFLIKPTSMLLDHLKLDGNAVRVYALSAAEIRLLYSYHQNKVASAIGMGNYGREIMQSYGALVNEEFHDKYQWPIERGMFNIRNEPRVQHVRDDDLTVISLIIEDQHKNARTYYPPNHLAGWVHIIEAELRRRRRWYRRLLRDIRKQKRAQPWVFWGTVLALFFGSCSVIQTITSVWSLAIALS</sequence>
<reference evidence="2 3" key="1">
    <citation type="submission" date="2016-10" db="EMBL/GenBank/DDBJ databases">
        <title>Genome sequence of the basidiomycete white-rot fungus Trametes pubescens.</title>
        <authorList>
            <person name="Makela M.R."/>
            <person name="Granchi Z."/>
            <person name="Peng M."/>
            <person name="De Vries R.P."/>
            <person name="Grigoriev I."/>
            <person name="Riley R."/>
            <person name="Hilden K."/>
        </authorList>
    </citation>
    <scope>NUCLEOTIDE SEQUENCE [LARGE SCALE GENOMIC DNA]</scope>
    <source>
        <strain evidence="2 3">FBCC735</strain>
    </source>
</reference>
<name>A0A1M2VBW6_TRAPU</name>
<gene>
    <name evidence="2" type="ORF">TRAPUB_4143</name>
</gene>
<feature type="transmembrane region" description="Helical" evidence="1">
    <location>
        <begin position="206"/>
        <end position="236"/>
    </location>
</feature>
<keyword evidence="1" id="KW-0472">Membrane</keyword>
<comment type="caution">
    <text evidence="2">The sequence shown here is derived from an EMBL/GenBank/DDBJ whole genome shotgun (WGS) entry which is preliminary data.</text>
</comment>
<accession>A0A1M2VBW6</accession>
<keyword evidence="1" id="KW-1133">Transmembrane helix</keyword>
<keyword evidence="3" id="KW-1185">Reference proteome</keyword>
<proteinExistence type="predicted"/>
<evidence type="ECO:0000256" key="1">
    <source>
        <dbReference type="SAM" id="Phobius"/>
    </source>
</evidence>